<reference evidence="3 4" key="1">
    <citation type="submission" date="2024-06" db="EMBL/GenBank/DDBJ databases">
        <title>Genomic Encyclopedia of Type Strains, Phase IV (KMG-IV): sequencing the most valuable type-strain genomes for metagenomic binning, comparative biology and taxonomic classification.</title>
        <authorList>
            <person name="Goeker M."/>
        </authorList>
    </citation>
    <scope>NUCLEOTIDE SEQUENCE [LARGE SCALE GENOMIC DNA]</scope>
    <source>
        <strain evidence="3 4">DSM 29388</strain>
    </source>
</reference>
<organism evidence="3 4">
    <name type="scientific">Moheibacter stercoris</name>
    <dbReference type="NCBI Taxonomy" id="1628251"/>
    <lineage>
        <taxon>Bacteria</taxon>
        <taxon>Pseudomonadati</taxon>
        <taxon>Bacteroidota</taxon>
        <taxon>Flavobacteriia</taxon>
        <taxon>Flavobacteriales</taxon>
        <taxon>Weeksellaceae</taxon>
        <taxon>Moheibacter</taxon>
    </lineage>
</organism>
<feature type="transmembrane region" description="Helical" evidence="1">
    <location>
        <begin position="81"/>
        <end position="98"/>
    </location>
</feature>
<evidence type="ECO:0000256" key="2">
    <source>
        <dbReference type="SAM" id="SignalP"/>
    </source>
</evidence>
<proteinExistence type="predicted"/>
<name>A0ABV2LS33_9FLAO</name>
<protein>
    <recommendedName>
        <fullName evidence="5">LPXTG-motif cell wall anchor domain-containing protein</fullName>
    </recommendedName>
</protein>
<keyword evidence="1" id="KW-0812">Transmembrane</keyword>
<gene>
    <name evidence="3" type="ORF">ABID46_000803</name>
</gene>
<keyword evidence="1" id="KW-0472">Membrane</keyword>
<feature type="chain" id="PRO_5046161020" description="LPXTG-motif cell wall anchor domain-containing protein" evidence="2">
    <location>
        <begin position="18"/>
        <end position="111"/>
    </location>
</feature>
<evidence type="ECO:0008006" key="5">
    <source>
        <dbReference type="Google" id="ProtNLM"/>
    </source>
</evidence>
<comment type="caution">
    <text evidence="3">The sequence shown here is derived from an EMBL/GenBank/DDBJ whole genome shotgun (WGS) entry which is preliminary data.</text>
</comment>
<feature type="signal peptide" evidence="2">
    <location>
        <begin position="1"/>
        <end position="17"/>
    </location>
</feature>
<keyword evidence="4" id="KW-1185">Reference proteome</keyword>
<dbReference type="RefSeq" id="WP_354507306.1">
    <property type="nucleotide sequence ID" value="NZ_JBEPMO010000003.1"/>
</dbReference>
<keyword evidence="1" id="KW-1133">Transmembrane helix</keyword>
<keyword evidence="2" id="KW-0732">Signal</keyword>
<dbReference type="Proteomes" id="UP001549146">
    <property type="component" value="Unassembled WGS sequence"/>
</dbReference>
<evidence type="ECO:0000313" key="3">
    <source>
        <dbReference type="EMBL" id="MET3731236.1"/>
    </source>
</evidence>
<evidence type="ECO:0000256" key="1">
    <source>
        <dbReference type="SAM" id="Phobius"/>
    </source>
</evidence>
<evidence type="ECO:0000313" key="4">
    <source>
        <dbReference type="Proteomes" id="UP001549146"/>
    </source>
</evidence>
<accession>A0ABV2LS33</accession>
<dbReference type="EMBL" id="JBEPMO010000003">
    <property type="protein sequence ID" value="MET3731236.1"/>
    <property type="molecule type" value="Genomic_DNA"/>
</dbReference>
<sequence length="111" mass="12805">MKNLVGVLFFLTSICSAQFFESDQSFFESETTQKFFQSEEYNESEPMFAFFQNESSHYGYDYGVDNVGNPAGEQDPVPIDHGWFLLVLSGILVGFYFIKKKKQVLNPMKQE</sequence>